<evidence type="ECO:0000313" key="3">
    <source>
        <dbReference type="Proteomes" id="UP000006514"/>
    </source>
</evidence>
<dbReference type="InParanoid" id="J0LJM5"/>
<keyword evidence="3" id="KW-1185">Reference proteome</keyword>
<feature type="compositionally biased region" description="Basic residues" evidence="1">
    <location>
        <begin position="1"/>
        <end position="15"/>
    </location>
</feature>
<evidence type="ECO:0000313" key="2">
    <source>
        <dbReference type="EMBL" id="EJD40207.1"/>
    </source>
</evidence>
<protein>
    <submittedName>
        <fullName evidence="2">Uncharacterized protein</fullName>
    </submittedName>
</protein>
<name>J0LJM5_AURST</name>
<evidence type="ECO:0000256" key="1">
    <source>
        <dbReference type="SAM" id="MobiDB-lite"/>
    </source>
</evidence>
<organism evidence="2 3">
    <name type="scientific">Auricularia subglabra (strain TFB-10046 / SS5)</name>
    <name type="common">White-rot fungus</name>
    <name type="synonym">Auricularia delicata (strain TFB10046)</name>
    <dbReference type="NCBI Taxonomy" id="717982"/>
    <lineage>
        <taxon>Eukaryota</taxon>
        <taxon>Fungi</taxon>
        <taxon>Dikarya</taxon>
        <taxon>Basidiomycota</taxon>
        <taxon>Agaricomycotina</taxon>
        <taxon>Agaricomycetes</taxon>
        <taxon>Auriculariales</taxon>
        <taxon>Auriculariaceae</taxon>
        <taxon>Auricularia</taxon>
    </lineage>
</organism>
<feature type="region of interest" description="Disordered" evidence="1">
    <location>
        <begin position="1"/>
        <end position="20"/>
    </location>
</feature>
<dbReference type="Proteomes" id="UP000006514">
    <property type="component" value="Unassembled WGS sequence"/>
</dbReference>
<dbReference type="KEGG" id="adl:AURDEDRAFT_115977"/>
<sequence length="158" mass="17555">MPYKSALRRNGRCHRSLPLSPGPPPLKIGVSYVPDGLRDLAVVKLAHFGQRAEHAAPSLGSEHPYALDGGATIPRQYTRQAFHRKAAQRNAVGSDVLLPHVAQLLAREGEIVLGKFVQEDVRSALVRHAPLVQRRAQHSQCVLPEPRRVLRRARLPRE</sequence>
<proteinExistence type="predicted"/>
<dbReference type="AlphaFoldDB" id="J0LJM5"/>
<dbReference type="EMBL" id="JH687805">
    <property type="protein sequence ID" value="EJD40207.1"/>
    <property type="molecule type" value="Genomic_DNA"/>
</dbReference>
<gene>
    <name evidence="2" type="ORF">AURDEDRAFT_115977</name>
</gene>
<accession>J0LJM5</accession>
<reference evidence="3" key="1">
    <citation type="journal article" date="2012" name="Science">
        <title>The Paleozoic origin of enzymatic lignin decomposition reconstructed from 31 fungal genomes.</title>
        <authorList>
            <person name="Floudas D."/>
            <person name="Binder M."/>
            <person name="Riley R."/>
            <person name="Barry K."/>
            <person name="Blanchette R.A."/>
            <person name="Henrissat B."/>
            <person name="Martinez A.T."/>
            <person name="Otillar R."/>
            <person name="Spatafora J.W."/>
            <person name="Yadav J.S."/>
            <person name="Aerts A."/>
            <person name="Benoit I."/>
            <person name="Boyd A."/>
            <person name="Carlson A."/>
            <person name="Copeland A."/>
            <person name="Coutinho P.M."/>
            <person name="de Vries R.P."/>
            <person name="Ferreira P."/>
            <person name="Findley K."/>
            <person name="Foster B."/>
            <person name="Gaskell J."/>
            <person name="Glotzer D."/>
            <person name="Gorecki P."/>
            <person name="Heitman J."/>
            <person name="Hesse C."/>
            <person name="Hori C."/>
            <person name="Igarashi K."/>
            <person name="Jurgens J.A."/>
            <person name="Kallen N."/>
            <person name="Kersten P."/>
            <person name="Kohler A."/>
            <person name="Kuees U."/>
            <person name="Kumar T.K.A."/>
            <person name="Kuo A."/>
            <person name="LaButti K."/>
            <person name="Larrondo L.F."/>
            <person name="Lindquist E."/>
            <person name="Ling A."/>
            <person name="Lombard V."/>
            <person name="Lucas S."/>
            <person name="Lundell T."/>
            <person name="Martin R."/>
            <person name="McLaughlin D.J."/>
            <person name="Morgenstern I."/>
            <person name="Morin E."/>
            <person name="Murat C."/>
            <person name="Nagy L.G."/>
            <person name="Nolan M."/>
            <person name="Ohm R.A."/>
            <person name="Patyshakuliyeva A."/>
            <person name="Rokas A."/>
            <person name="Ruiz-Duenas F.J."/>
            <person name="Sabat G."/>
            <person name="Salamov A."/>
            <person name="Samejima M."/>
            <person name="Schmutz J."/>
            <person name="Slot J.C."/>
            <person name="St John F."/>
            <person name="Stenlid J."/>
            <person name="Sun H."/>
            <person name="Sun S."/>
            <person name="Syed K."/>
            <person name="Tsang A."/>
            <person name="Wiebenga A."/>
            <person name="Young D."/>
            <person name="Pisabarro A."/>
            <person name="Eastwood D.C."/>
            <person name="Martin F."/>
            <person name="Cullen D."/>
            <person name="Grigoriev I.V."/>
            <person name="Hibbett D.S."/>
        </authorList>
    </citation>
    <scope>NUCLEOTIDE SEQUENCE [LARGE SCALE GENOMIC DNA]</scope>
    <source>
        <strain evidence="3">TFB10046</strain>
    </source>
</reference>